<proteinExistence type="predicted"/>
<evidence type="ECO:0000313" key="4">
    <source>
        <dbReference type="Proteomes" id="UP000095492"/>
    </source>
</evidence>
<dbReference type="GeneID" id="42786950"/>
<reference evidence="2 4" key="1">
    <citation type="submission" date="2015-09" db="EMBL/GenBank/DDBJ databases">
        <authorList>
            <consortium name="Pathogen Informatics"/>
        </authorList>
    </citation>
    <scope>NUCLEOTIDE SEQUENCE [LARGE SCALE GENOMIC DNA]</scope>
    <source>
        <strain evidence="2 4">2789STDY5608891</strain>
    </source>
</reference>
<dbReference type="OrthoDB" id="9808239at2"/>
<dbReference type="SMART" id="SM00530">
    <property type="entry name" value="HTH_XRE"/>
    <property type="match status" value="1"/>
</dbReference>
<dbReference type="EMBL" id="WKRA01000018">
    <property type="protein sequence ID" value="MSD16632.1"/>
    <property type="molecule type" value="Genomic_DNA"/>
</dbReference>
<dbReference type="InterPro" id="IPR001387">
    <property type="entry name" value="Cro/C1-type_HTH"/>
</dbReference>
<dbReference type="Proteomes" id="UP000431304">
    <property type="component" value="Unassembled WGS sequence"/>
</dbReference>
<sequence>MDVLKRIDEIMRKQHLNDYQLSKLSGLSTSTISNMRKRNTIPSIATLEYICDSFDMTLSQFFVDEGTLLYPVNDTQKDFLDYFILLTEEQQQLVLEVVKNMQANYHEKIDRQKEKLEQRKIAASQMDTKNHFESVTAEENGIAE</sequence>
<evidence type="ECO:0000313" key="5">
    <source>
        <dbReference type="Proteomes" id="UP000431304"/>
    </source>
</evidence>
<organism evidence="2 4">
    <name type="scientific">Eubacterium ramulus</name>
    <dbReference type="NCBI Taxonomy" id="39490"/>
    <lineage>
        <taxon>Bacteria</taxon>
        <taxon>Bacillati</taxon>
        <taxon>Bacillota</taxon>
        <taxon>Clostridia</taxon>
        <taxon>Eubacteriales</taxon>
        <taxon>Eubacteriaceae</taxon>
        <taxon>Eubacterium</taxon>
    </lineage>
</organism>
<protein>
    <submittedName>
        <fullName evidence="2">HTH-type transcriptional regulator PuuR</fullName>
    </submittedName>
    <submittedName>
        <fullName evidence="3">Helix-turn-helix domain-containing protein</fullName>
    </submittedName>
</protein>
<name>A0A173V537_EUBRA</name>
<dbReference type="Gene3D" id="1.10.260.40">
    <property type="entry name" value="lambda repressor-like DNA-binding domains"/>
    <property type="match status" value="1"/>
</dbReference>
<dbReference type="AlphaFoldDB" id="A0A173V537"/>
<evidence type="ECO:0000313" key="3">
    <source>
        <dbReference type="EMBL" id="MSD16632.1"/>
    </source>
</evidence>
<dbReference type="SUPFAM" id="SSF47413">
    <property type="entry name" value="lambda repressor-like DNA-binding domains"/>
    <property type="match status" value="1"/>
</dbReference>
<feature type="domain" description="HTH cro/C1-type" evidence="1">
    <location>
        <begin position="20"/>
        <end position="61"/>
    </location>
</feature>
<dbReference type="EMBL" id="CYYA01000022">
    <property type="protein sequence ID" value="CUN22459.1"/>
    <property type="molecule type" value="Genomic_DNA"/>
</dbReference>
<dbReference type="STRING" id="39490.ERS852448_02551"/>
<dbReference type="Proteomes" id="UP000095492">
    <property type="component" value="Unassembled WGS sequence"/>
</dbReference>
<dbReference type="GO" id="GO:0003677">
    <property type="term" value="F:DNA binding"/>
    <property type="evidence" value="ECO:0007669"/>
    <property type="project" value="InterPro"/>
</dbReference>
<accession>A0A173V537</accession>
<dbReference type="Pfam" id="PF13443">
    <property type="entry name" value="HTH_26"/>
    <property type="match status" value="1"/>
</dbReference>
<dbReference type="InterPro" id="IPR010982">
    <property type="entry name" value="Lambda_DNA-bd_dom_sf"/>
</dbReference>
<evidence type="ECO:0000259" key="1">
    <source>
        <dbReference type="PROSITE" id="PS50943"/>
    </source>
</evidence>
<evidence type="ECO:0000313" key="2">
    <source>
        <dbReference type="EMBL" id="CUN22459.1"/>
    </source>
</evidence>
<gene>
    <name evidence="2" type="primary">puuR_3</name>
    <name evidence="2" type="ORF">ERS852448_02551</name>
    <name evidence="3" type="ORF">GKE72_11260</name>
</gene>
<dbReference type="RefSeq" id="WP_021739559.1">
    <property type="nucleotide sequence ID" value="NZ_CABKSU010000064.1"/>
</dbReference>
<dbReference type="PROSITE" id="PS50943">
    <property type="entry name" value="HTH_CROC1"/>
    <property type="match status" value="1"/>
</dbReference>
<reference evidence="3 5" key="2">
    <citation type="journal article" date="2019" name="Nat. Med.">
        <title>A library of human gut bacterial isolates paired with longitudinal multiomics data enables mechanistic microbiome research.</title>
        <authorList>
            <person name="Poyet M."/>
            <person name="Groussin M."/>
            <person name="Gibbons S.M."/>
            <person name="Avila-Pacheco J."/>
            <person name="Jiang X."/>
            <person name="Kearney S.M."/>
            <person name="Perrotta A.R."/>
            <person name="Berdy B."/>
            <person name="Zhao S."/>
            <person name="Lieberman T.D."/>
            <person name="Swanson P.K."/>
            <person name="Smith M."/>
            <person name="Roesemann S."/>
            <person name="Alexander J.E."/>
            <person name="Rich S.A."/>
            <person name="Livny J."/>
            <person name="Vlamakis H."/>
            <person name="Clish C."/>
            <person name="Bullock K."/>
            <person name="Deik A."/>
            <person name="Scott J."/>
            <person name="Pierce K.A."/>
            <person name="Xavier R.J."/>
            <person name="Alm E.J."/>
        </authorList>
    </citation>
    <scope>NUCLEOTIDE SEQUENCE [LARGE SCALE GENOMIC DNA]</scope>
    <source>
        <strain evidence="3 5">BIOML-A3</strain>
    </source>
</reference>
<dbReference type="CDD" id="cd00093">
    <property type="entry name" value="HTH_XRE"/>
    <property type="match status" value="1"/>
</dbReference>